<evidence type="ECO:0000313" key="8">
    <source>
        <dbReference type="EMBL" id="PHN07493.1"/>
    </source>
</evidence>
<sequence length="323" mass="37843">MFFFAQNDAAKIMLSRRNVRIKVMQVLYSMSRDSKLDLDGVLRRYRSNIDKSFELYLFNLLVLSRVASHSKQDRARKRAKLLPSEEDLAFTAKLCENPLVESLVNNQELTRLYKRYKLEGRIDKDMIRKFYSDFAKTEDYQAFIRQENNRREDYKDILLKLFKHNISSETYEEYLDDNYSSWTDDKSLVVGAMKKTIKALPADSDFYEAYEPADETVKDFGEILLSRVVREDEELLGIIEPTLRNWDADRVAVIDMILLKMALCELMYFPTIPTKVTLNEFVDISKIYSTEKSKDFINGILDRLMKQLETDGKINKSGRGLVD</sequence>
<dbReference type="Pfam" id="PF01029">
    <property type="entry name" value="NusB"/>
    <property type="match status" value="1"/>
</dbReference>
<dbReference type="InterPro" id="IPR011605">
    <property type="entry name" value="NusB_fam"/>
</dbReference>
<keyword evidence="2 6" id="KW-0889">Transcription antitermination</keyword>
<evidence type="ECO:0000259" key="7">
    <source>
        <dbReference type="Pfam" id="PF01029"/>
    </source>
</evidence>
<evidence type="ECO:0000256" key="2">
    <source>
        <dbReference type="ARBA" id="ARBA00022814"/>
    </source>
</evidence>
<proteinExistence type="inferred from homology"/>
<keyword evidence="3 6" id="KW-0694">RNA-binding</keyword>
<evidence type="ECO:0000256" key="6">
    <source>
        <dbReference type="HAMAP-Rule" id="MF_00073"/>
    </source>
</evidence>
<dbReference type="PANTHER" id="PTHR11078">
    <property type="entry name" value="N UTILIZATION SUBSTANCE PROTEIN B-RELATED"/>
    <property type="match status" value="1"/>
</dbReference>
<dbReference type="InterPro" id="IPR035926">
    <property type="entry name" value="NusB-like_sf"/>
</dbReference>
<dbReference type="InterPro" id="IPR006027">
    <property type="entry name" value="NusB_RsmB_TIM44"/>
</dbReference>
<evidence type="ECO:0000256" key="3">
    <source>
        <dbReference type="ARBA" id="ARBA00022884"/>
    </source>
</evidence>
<evidence type="ECO:0000256" key="4">
    <source>
        <dbReference type="ARBA" id="ARBA00023015"/>
    </source>
</evidence>
<dbReference type="GO" id="GO:0003723">
    <property type="term" value="F:RNA binding"/>
    <property type="evidence" value="ECO:0007669"/>
    <property type="project" value="UniProtKB-UniRule"/>
</dbReference>
<protein>
    <recommendedName>
        <fullName evidence="6">Transcription antitermination protein NusB</fullName>
    </recommendedName>
    <alternativeName>
        <fullName evidence="6">Antitermination factor NusB</fullName>
    </alternativeName>
</protein>
<dbReference type="PANTHER" id="PTHR11078:SF3">
    <property type="entry name" value="ANTITERMINATION NUSB DOMAIN-CONTAINING PROTEIN"/>
    <property type="match status" value="1"/>
</dbReference>
<dbReference type="GO" id="GO:0006353">
    <property type="term" value="P:DNA-templated transcription termination"/>
    <property type="evidence" value="ECO:0007669"/>
    <property type="project" value="UniProtKB-UniRule"/>
</dbReference>
<dbReference type="HAMAP" id="MF_00073">
    <property type="entry name" value="NusB"/>
    <property type="match status" value="1"/>
</dbReference>
<keyword evidence="9" id="KW-1185">Reference proteome</keyword>
<reference evidence="8 9" key="1">
    <citation type="submission" date="2017-10" db="EMBL/GenBank/DDBJ databases">
        <title>The draft genome sequence of Lewinella nigricans NBRC 102662.</title>
        <authorList>
            <person name="Wang K."/>
        </authorList>
    </citation>
    <scope>NUCLEOTIDE SEQUENCE [LARGE SCALE GENOMIC DNA]</scope>
    <source>
        <strain evidence="8 9">NBRC 102662</strain>
    </source>
</reference>
<dbReference type="AlphaFoldDB" id="A0A2D0NIB3"/>
<dbReference type="Gene3D" id="1.10.940.10">
    <property type="entry name" value="NusB-like"/>
    <property type="match status" value="1"/>
</dbReference>
<evidence type="ECO:0000256" key="1">
    <source>
        <dbReference type="ARBA" id="ARBA00005952"/>
    </source>
</evidence>
<dbReference type="Proteomes" id="UP000223913">
    <property type="component" value="Unassembled WGS sequence"/>
</dbReference>
<feature type="domain" description="NusB/RsmB/TIM44" evidence="7">
    <location>
        <begin position="207"/>
        <end position="306"/>
    </location>
</feature>
<comment type="caution">
    <text evidence="8">The sequence shown here is derived from an EMBL/GenBank/DDBJ whole genome shotgun (WGS) entry which is preliminary data.</text>
</comment>
<comment type="function">
    <text evidence="6">Involved in transcription antitermination. Required for transcription of ribosomal RNA (rRNA) genes. Binds specifically to the boxA antiterminator sequence of the ribosomal RNA (rrn) operons.</text>
</comment>
<dbReference type="OrthoDB" id="9787568at2"/>
<keyword evidence="5 6" id="KW-0804">Transcription</keyword>
<dbReference type="GO" id="GO:0005829">
    <property type="term" value="C:cytosol"/>
    <property type="evidence" value="ECO:0007669"/>
    <property type="project" value="TreeGrafter"/>
</dbReference>
<organism evidence="8 9">
    <name type="scientific">Flavilitoribacter nigricans (strain ATCC 23147 / DSM 23189 / NBRC 102662 / NCIMB 1420 / SS-2)</name>
    <name type="common">Lewinella nigricans</name>
    <dbReference type="NCBI Taxonomy" id="1122177"/>
    <lineage>
        <taxon>Bacteria</taxon>
        <taxon>Pseudomonadati</taxon>
        <taxon>Bacteroidota</taxon>
        <taxon>Saprospiria</taxon>
        <taxon>Saprospirales</taxon>
        <taxon>Lewinellaceae</taxon>
        <taxon>Flavilitoribacter</taxon>
    </lineage>
</organism>
<name>A0A2D0NIB3_FLAN2</name>
<evidence type="ECO:0000256" key="5">
    <source>
        <dbReference type="ARBA" id="ARBA00023163"/>
    </source>
</evidence>
<dbReference type="EMBL" id="PDUD01000009">
    <property type="protein sequence ID" value="PHN07493.1"/>
    <property type="molecule type" value="Genomic_DNA"/>
</dbReference>
<comment type="similarity">
    <text evidence="1 6">Belongs to the NusB family.</text>
</comment>
<evidence type="ECO:0000313" key="9">
    <source>
        <dbReference type="Proteomes" id="UP000223913"/>
    </source>
</evidence>
<accession>A0A2D0NIB3</accession>
<gene>
    <name evidence="6 8" type="primary">nusB</name>
    <name evidence="8" type="ORF">CRP01_05165</name>
</gene>
<dbReference type="SUPFAM" id="SSF48013">
    <property type="entry name" value="NusB-like"/>
    <property type="match status" value="1"/>
</dbReference>
<keyword evidence="4 6" id="KW-0805">Transcription regulation</keyword>
<dbReference type="GO" id="GO:0031564">
    <property type="term" value="P:transcription antitermination"/>
    <property type="evidence" value="ECO:0007669"/>
    <property type="project" value="UniProtKB-KW"/>
</dbReference>
<dbReference type="NCBIfam" id="TIGR01951">
    <property type="entry name" value="nusB"/>
    <property type="match status" value="1"/>
</dbReference>